<sequence length="178" mass="20007">MRIAFRHLPWRNSPRTCRRQSDSDIRIDRYKVASEQVQTMAQSFQEVAVAEPDPEQALAIVFGLNSSEREAYERLCESDEPLSVQDLSSELDCALTTAYRIVDTLETHDLVETSTIRDSTCQRSVYDAVDPSVVARRMEARVDQVYTDCRDAIEAFAADPVADCGLFGADGDHSLDRP</sequence>
<gene>
    <name evidence="2" type="ORF">HSR121_2510</name>
</gene>
<feature type="domain" description="Transcription regulator TrmB N-terminal" evidence="1">
    <location>
        <begin position="58"/>
        <end position="131"/>
    </location>
</feature>
<dbReference type="EMBL" id="CP064787">
    <property type="protein sequence ID" value="QSG06831.1"/>
    <property type="molecule type" value="Genomic_DNA"/>
</dbReference>
<dbReference type="Pfam" id="PF01978">
    <property type="entry name" value="TrmB"/>
    <property type="match status" value="1"/>
</dbReference>
<protein>
    <submittedName>
        <fullName evidence="2">Transcriptional regulator, contains HTH domain</fullName>
    </submittedName>
</protein>
<dbReference type="InterPro" id="IPR002831">
    <property type="entry name" value="Tscrpt_reg_TrmB_N"/>
</dbReference>
<proteinExistence type="predicted"/>
<reference evidence="2" key="1">
    <citation type="submission" date="2020-11" db="EMBL/GenBank/DDBJ databases">
        <title>Carbohydrate-dependent, anaerobic sulfur respiration: A novel catabolism in halophilic archaea.</title>
        <authorList>
            <person name="Sorokin D.Y."/>
            <person name="Messina E."/>
            <person name="Smedile F."/>
            <person name="La Cono V."/>
            <person name="Hallsworth J.E."/>
            <person name="Yakimov M.M."/>
        </authorList>
    </citation>
    <scope>NUCLEOTIDE SEQUENCE</scope>
    <source>
        <strain evidence="2">HSR12-1</strain>
    </source>
</reference>
<evidence type="ECO:0000313" key="2">
    <source>
        <dbReference type="EMBL" id="QSG06831.1"/>
    </source>
</evidence>
<organism evidence="2 3">
    <name type="scientific">Halapricum desulfuricans</name>
    <dbReference type="NCBI Taxonomy" id="2841257"/>
    <lineage>
        <taxon>Archaea</taxon>
        <taxon>Methanobacteriati</taxon>
        <taxon>Methanobacteriota</taxon>
        <taxon>Stenosarchaea group</taxon>
        <taxon>Halobacteria</taxon>
        <taxon>Halobacteriales</taxon>
        <taxon>Haloarculaceae</taxon>
        <taxon>Halapricum</taxon>
    </lineage>
</organism>
<accession>A0A897N2W9</accession>
<dbReference type="Proteomes" id="UP000663525">
    <property type="component" value="Chromosome"/>
</dbReference>
<dbReference type="Gene3D" id="1.10.10.10">
    <property type="entry name" value="Winged helix-like DNA-binding domain superfamily/Winged helix DNA-binding domain"/>
    <property type="match status" value="1"/>
</dbReference>
<name>A0A897N2W9_9EURY</name>
<dbReference type="AlphaFoldDB" id="A0A897N2W9"/>
<dbReference type="InterPro" id="IPR036388">
    <property type="entry name" value="WH-like_DNA-bd_sf"/>
</dbReference>
<evidence type="ECO:0000313" key="3">
    <source>
        <dbReference type="Proteomes" id="UP000663525"/>
    </source>
</evidence>
<dbReference type="InterPro" id="IPR036390">
    <property type="entry name" value="WH_DNA-bd_sf"/>
</dbReference>
<dbReference type="SUPFAM" id="SSF46785">
    <property type="entry name" value="Winged helix' DNA-binding domain"/>
    <property type="match status" value="1"/>
</dbReference>
<evidence type="ECO:0000259" key="1">
    <source>
        <dbReference type="Pfam" id="PF01978"/>
    </source>
</evidence>